<evidence type="ECO:0000256" key="1">
    <source>
        <dbReference type="SAM" id="SignalP"/>
    </source>
</evidence>
<organism evidence="2 3">
    <name type="scientific">Pseudoalteromonas marina</name>
    <dbReference type="NCBI Taxonomy" id="267375"/>
    <lineage>
        <taxon>Bacteria</taxon>
        <taxon>Pseudomonadati</taxon>
        <taxon>Pseudomonadota</taxon>
        <taxon>Gammaproteobacteria</taxon>
        <taxon>Alteromonadales</taxon>
        <taxon>Pseudoalteromonadaceae</taxon>
        <taxon>Pseudoalteromonas</taxon>
    </lineage>
</organism>
<dbReference type="EMBL" id="JAUYVT010000004">
    <property type="protein sequence ID" value="MDP2564395.1"/>
    <property type="molecule type" value="Genomic_DNA"/>
</dbReference>
<protein>
    <submittedName>
        <fullName evidence="2">Conjugal transfer protein TraN</fullName>
    </submittedName>
</protein>
<feature type="signal peptide" evidence="1">
    <location>
        <begin position="1"/>
        <end position="19"/>
    </location>
</feature>
<keyword evidence="1" id="KW-0732">Signal</keyword>
<reference evidence="2" key="1">
    <citation type="submission" date="2023-07" db="EMBL/GenBank/DDBJ databases">
        <title>Genome content predicts the carbon catabolic preferences of heterotrophic bacteria.</title>
        <authorList>
            <person name="Gralka M."/>
        </authorList>
    </citation>
    <scope>NUCLEOTIDE SEQUENCE</scope>
    <source>
        <strain evidence="2">4G09</strain>
    </source>
</reference>
<dbReference type="InterPro" id="IPR014121">
    <property type="entry name" value="TraN_Ftype"/>
</dbReference>
<name>A0ABT9FCN3_9GAMM</name>
<proteinExistence type="predicted"/>
<dbReference type="Proteomes" id="UP001177212">
    <property type="component" value="Unassembled WGS sequence"/>
</dbReference>
<dbReference type="Pfam" id="PF06986">
    <property type="entry name" value="F_T4SS_TraN"/>
    <property type="match status" value="1"/>
</dbReference>
<accession>A0ABT9FCN3</accession>
<feature type="chain" id="PRO_5046942532" evidence="1">
    <location>
        <begin position="20"/>
        <end position="1777"/>
    </location>
</feature>
<comment type="caution">
    <text evidence="2">The sequence shown here is derived from an EMBL/GenBank/DDBJ whole genome shotgun (WGS) entry which is preliminary data.</text>
</comment>
<evidence type="ECO:0000313" key="3">
    <source>
        <dbReference type="Proteomes" id="UP001177212"/>
    </source>
</evidence>
<dbReference type="RefSeq" id="WP_305471672.1">
    <property type="nucleotide sequence ID" value="NZ_JAUYVT010000004.1"/>
</dbReference>
<sequence>MIRRFLTLVLFAVTANAHAGPYDNKSCDIVYKTCVDSASRNVNGEMKTLRQLEPSAPDNCWEYQNVYRCVDDNWSEPAACANISSRGYHVVAQDITQTFFQSYYPGTNTSQKLSSKQNTVSTKTTDIWIQSKSNPYKLTCPSDSSLNSLASSASISSFNTGAEAANCTRSSGWDAVGGSTINATYAGVPYSFTHTDSSGNVFPVKQTSHWVCASERMSSCSITDIEDCDFIGVQTSGSPNPNIPHDSVLAQYESGTATYACPLITNTTCDSTIESCENPFQSTRINHPLYGHYQLGTEEKYLCYDGATTPDCDRPQGYATCQWSYYDCNELDYDIVPAENVHDGRNYGYCKNWTDQYVCPAEVVVTCDDVKNNCGEARLVSESHDRGGKLEQWIDEYFCYNGDINESCDDPNNNQYHGCTKIGATCLRRDPDNLTDLDPIYGDCVEWVDDYACPSDATYTCDGDITDCRTPIVRSGSSETSGDYSGSDEIYFDSFETDRIDDYYCWTGDVDTVCSITDDIDTSQCDWTGYRCHESDPAKEQPNTFEGRDYGTCVDWTDNWVCSNSVEVTCDDDTLVECGPPDRSTGGSVEVSQCVLDNLEAERRYNECIYNGSSVAICSAQFAQQVCNDTEGDYDETNPDGEDIAWTESFICYTGDYVESCDVDPEVTDVKECQLTGFTCFQEDPIVTPDPYYGQCVSWADRYVCGHEEYTVCSSEFEMCHTKTVEHTEENADGVQTLEREVEFCYTDQINDSLCVLDQDKCYLYHTENQCDAAMASRQENYNLCMDSHNDAAYCSTEFPEPECRTEVECPTGDRFGVDCQLDWDNYFASIDTCVADLDNSMEYCKTQAPLPTCTPEESMYVDCPHSGFTCNSWDYDISAEEAAANNYEGRNYGYCVDWQDRYVCPQHQTEDCTADIDKTECGPLGYATVSEVIDGIATDYVTQIECVAGLAEECVMNDSCELVGVECAESRNGVCLREQQIWNCVENRTDCVEFERSCAEPSGIDFGRTNEKPNNIGEMLAKASVAKMIAENSSFDAGEIRIFAGIEQSCRDMDDFNVSALITVALATYAYTYESSLLDIALTWIALLAIDYECCVIDNTEQQQEKAAASGEICDPATDDDCSGYQPGILEMAICSDEERELSKARAAKHVIGPLDEQCSIDLLGICVENEQFFCEFDNLFSRIVQEQGRQQIADALLRGPVGSEVETINFPYFNVVDGGGWELHEVNGNKIAFWHWDPRCNNYLLDFNPSDDVDTNFVPLCPYSDEVHIAACEGDQCFSLPNSPYTTASGAGQTDYKVTIVDPYISSGVAVTSVMYVQGQCGESVPVVNLDVVDFTKDYLNIGEELSLSVPKAIINSGNALADIREVLVRWGDGTTTTMALDDAGGYYEASKSYAFGSGVDGNMVEVILYDNNGRTYRTFINVLVDDGLTSNPNSLAQAGYVDFSGVGVNLAYDDCEYKVNAYPGGSGASTTIGYDISWVTNGVQPKWSEFEFYAGQVRIVPFEQGSPDGTAGVTNVQVKIDDVVYDVPKDTNGVEVPVGGLLFLGSCNEQFFTCNYRVYKEVVLDLLPWGAGGELNCRGLSVDEVEMLDFGAMDLSEWIATILPVAPTEDEVVEIVDETLQDKKDALKSGVVESGGEAKVVYYTQLIGHPRDTMSFSVVPKVIVGSYAELEFFKVVVNWGDGSDPEEMTSLAGQGFKASKVYNRESGRAGFDVTFALYSTTGEIYETSVHIIIGMGVGTESVTKEIGGGVIEINKYKVNGSFNSNLYDATQGGG</sequence>
<gene>
    <name evidence="2" type="primary">traN</name>
    <name evidence="2" type="ORF">Q8W34_07095</name>
</gene>
<keyword evidence="3" id="KW-1185">Reference proteome</keyword>
<evidence type="ECO:0000313" key="2">
    <source>
        <dbReference type="EMBL" id="MDP2564395.1"/>
    </source>
</evidence>